<name>A0AAI9V2C2_9PEZI</name>
<comment type="caution">
    <text evidence="1">The sequence shown here is derived from an EMBL/GenBank/DDBJ whole genome shotgun (WGS) entry which is preliminary data.</text>
</comment>
<proteinExistence type="predicted"/>
<dbReference type="EMBL" id="MLGG01000001">
    <property type="protein sequence ID" value="KAK1469314.1"/>
    <property type="molecule type" value="Genomic_DNA"/>
</dbReference>
<protein>
    <submittedName>
        <fullName evidence="1">Uncharacterized protein</fullName>
    </submittedName>
</protein>
<dbReference type="AlphaFoldDB" id="A0AAI9V2C2"/>
<accession>A0AAI9V2C2</accession>
<dbReference type="Proteomes" id="UP001239795">
    <property type="component" value="Unassembled WGS sequence"/>
</dbReference>
<evidence type="ECO:0000313" key="1">
    <source>
        <dbReference type="EMBL" id="KAK1469314.1"/>
    </source>
</evidence>
<sequence length="67" mass="7429">MKQDDSIFPAHSCLPTGFLPCLGTAGLHIYEAATGGSFVRPPFLKRRWISPLSLEKRQIDVSSQRKA</sequence>
<reference evidence="1 2" key="1">
    <citation type="submission" date="2016-10" db="EMBL/GenBank/DDBJ databases">
        <title>The genome sequence of Colletotrichum fioriniae PJ7.</title>
        <authorList>
            <person name="Baroncelli R."/>
        </authorList>
    </citation>
    <scope>NUCLEOTIDE SEQUENCE [LARGE SCALE GENOMIC DNA]</scope>
    <source>
        <strain evidence="1">Col 31</strain>
    </source>
</reference>
<organism evidence="1 2">
    <name type="scientific">Colletotrichum melonis</name>
    <dbReference type="NCBI Taxonomy" id="1209925"/>
    <lineage>
        <taxon>Eukaryota</taxon>
        <taxon>Fungi</taxon>
        <taxon>Dikarya</taxon>
        <taxon>Ascomycota</taxon>
        <taxon>Pezizomycotina</taxon>
        <taxon>Sordariomycetes</taxon>
        <taxon>Hypocreomycetidae</taxon>
        <taxon>Glomerellales</taxon>
        <taxon>Glomerellaceae</taxon>
        <taxon>Colletotrichum</taxon>
        <taxon>Colletotrichum acutatum species complex</taxon>
    </lineage>
</organism>
<evidence type="ECO:0000313" key="2">
    <source>
        <dbReference type="Proteomes" id="UP001239795"/>
    </source>
</evidence>
<gene>
    <name evidence="1" type="ORF">CMEL01_01081</name>
</gene>
<keyword evidence="2" id="KW-1185">Reference proteome</keyword>